<evidence type="ECO:0000313" key="2">
    <source>
        <dbReference type="EMBL" id="CRG92559.1"/>
    </source>
</evidence>
<organism evidence="2 3">
    <name type="scientific">Talaromyces islandicus</name>
    <name type="common">Penicillium islandicum</name>
    <dbReference type="NCBI Taxonomy" id="28573"/>
    <lineage>
        <taxon>Eukaryota</taxon>
        <taxon>Fungi</taxon>
        <taxon>Dikarya</taxon>
        <taxon>Ascomycota</taxon>
        <taxon>Pezizomycotina</taxon>
        <taxon>Eurotiomycetes</taxon>
        <taxon>Eurotiomycetidae</taxon>
        <taxon>Eurotiales</taxon>
        <taxon>Trichocomaceae</taxon>
        <taxon>Talaromyces</taxon>
        <taxon>Talaromyces sect. Islandici</taxon>
    </lineage>
</organism>
<dbReference type="OrthoDB" id="5386595at2759"/>
<keyword evidence="3" id="KW-1185">Reference proteome</keyword>
<gene>
    <name evidence="2" type="ORF">PISL3812_09621</name>
</gene>
<sequence length="412" mass="47032">MNPPAIPRRISSLIPQVTQQAIAEHDKKLEWQKSAVSLSSIRSSVSEYLEEKFKECRYDLAASLERLGALQQAVRQGTIGQEDYNQAEEPFFEYQKTRLNEKKLLSKQRRLLEADISEELDTKKPRFDEPDVDFYERAYMSSIIPRVMGASAKQSKSTFDSKRFKDGVLKAYNAIDASGDVKKAWCHVSHYWYKRSAVKAAHLVPKTLSDPEIGITLYQTIEEALDQGAIVIIPKPVGDETRWECVLVDKSKANHTAIDLPTGDIKWRDLDHQELEFKSETRPARRYLYFRFIITVIHAKRTGNEEFISQLQQKDKFWASPGRYLQRATIVALARNISGLDLPESIYNDTTFPDAISDQEAQDTAMILASDLRAAYVESVKKSEERCNLDDIVTESEDESDSDDDEMEISDG</sequence>
<dbReference type="AlphaFoldDB" id="A0A0U1MAI6"/>
<evidence type="ECO:0000313" key="3">
    <source>
        <dbReference type="Proteomes" id="UP000054383"/>
    </source>
</evidence>
<feature type="compositionally biased region" description="Acidic residues" evidence="1">
    <location>
        <begin position="392"/>
        <end position="412"/>
    </location>
</feature>
<dbReference type="EMBL" id="CVMT01000013">
    <property type="protein sequence ID" value="CRG92559.1"/>
    <property type="molecule type" value="Genomic_DNA"/>
</dbReference>
<feature type="region of interest" description="Disordered" evidence="1">
    <location>
        <begin position="388"/>
        <end position="412"/>
    </location>
</feature>
<protein>
    <submittedName>
        <fullName evidence="2">Pc12g04220</fullName>
    </submittedName>
</protein>
<evidence type="ECO:0000256" key="1">
    <source>
        <dbReference type="SAM" id="MobiDB-lite"/>
    </source>
</evidence>
<accession>A0A0U1MAI6</accession>
<dbReference type="Proteomes" id="UP000054383">
    <property type="component" value="Unassembled WGS sequence"/>
</dbReference>
<reference evidence="2 3" key="1">
    <citation type="submission" date="2015-04" db="EMBL/GenBank/DDBJ databases">
        <authorList>
            <person name="Syromyatnikov M.Y."/>
            <person name="Popov V.N."/>
        </authorList>
    </citation>
    <scope>NUCLEOTIDE SEQUENCE [LARGE SCALE GENOMIC DNA]</scope>
    <source>
        <strain evidence="2">WF-38-12</strain>
    </source>
</reference>
<dbReference type="OMA" id="ENTEYRR"/>
<name>A0A0U1MAI6_TALIS</name>
<proteinExistence type="predicted"/>